<dbReference type="PaxDb" id="6239-Y67D8C.3c"/>
<feature type="compositionally biased region" description="Polar residues" evidence="1">
    <location>
        <begin position="129"/>
        <end position="148"/>
    </location>
</feature>
<dbReference type="EMBL" id="BX284604">
    <property type="protein sequence ID" value="CDH93236.1"/>
    <property type="molecule type" value="Genomic_DNA"/>
</dbReference>
<dbReference type="SMR" id="U4PRN1"/>
<organism evidence="2 3">
    <name type="scientific">Caenorhabditis elegans</name>
    <dbReference type="NCBI Taxonomy" id="6239"/>
    <lineage>
        <taxon>Eukaryota</taxon>
        <taxon>Metazoa</taxon>
        <taxon>Ecdysozoa</taxon>
        <taxon>Nematoda</taxon>
        <taxon>Chromadorea</taxon>
        <taxon>Rhabditida</taxon>
        <taxon>Rhabditina</taxon>
        <taxon>Rhabditomorpha</taxon>
        <taxon>Rhabditoidea</taxon>
        <taxon>Rhabditidae</taxon>
        <taxon>Peloderinae</taxon>
        <taxon>Caenorhabditis</taxon>
    </lineage>
</organism>
<dbReference type="PANTHER" id="PTHR22716">
    <property type="entry name" value="ETS CLASS TRANSCRIPTION FACTOR-RELATED-RELATED"/>
    <property type="match status" value="1"/>
</dbReference>
<sequence length="768" mass="87290">MALSKKIKSAINNLSKRKKRKALHESSAADSEDTSAPDFDRGMSSTSHHKELGRCPLENFEPSTPQAVFELDESSNCQESIDNPMKRQKLMAFCEQISSPQAPSTKMGNKRSNIRNLVLAHAARKALRLNSQTDASTTADEPSTSGTTGIVEKKETMNERKAPIFVETVKMEEEKFQDDSAEDEPPPNLAPAPPIPRFAAVPVFPRSRIPSTYPYRRVEPFEHTSEHGYSSVERYNEEVATRFLLGNGLPLTSIEDHDLRTFLTTLNPSRSLPEPSNMTTKAYGEYRPSLSYQKSIGPLNVTIEAIRKNDEIFLSISVHYYDSLGERHNTVHFEKIILADYEGKVVADRLRRVIDANKSMNFGISNILSPNLRMLTLVAENMPFKNRFICFFSYLSNIAREVIQIPEFLSSLKLLREYVGALRKHPEVYTKFRKMLIESKITTDIPALDVESDWLSTLQFLSTCGLLNETFSNLHENWCMPKYLDAVQENSMAFLLDFLLVLCNVATQICSEDSSVSQVLYSMSIVNNAIENCGIVEAREKMRSTFSKYYSSISNGKIGDFYSISALLDPRYGYSPMIFSEEDWENVEGKLLKEMSTTHQKNLIVRKELQRYRELLVNRPLFDESNTPGMWWNDLQEELQFMYKKWFEYSGLPAVSIDGKRFFAKGGKLAHLFATLDEELHFKAMLLAQSSQDFVGRGSASILIFNQITDGASTFRRLENEDSVKMEVDANVEETEILEDVKLELVEQPAPEIVLQEIKAEEPDDFTA</sequence>
<dbReference type="OrthoDB" id="5784093at2759"/>
<dbReference type="InParanoid" id="U4PRN1"/>
<keyword evidence="3" id="KW-1185">Reference proteome</keyword>
<dbReference type="AGR" id="WB:WBGene00022067"/>
<dbReference type="Proteomes" id="UP000001940">
    <property type="component" value="Chromosome IV"/>
</dbReference>
<dbReference type="RefSeq" id="NP_001368275.1">
    <property type="nucleotide sequence ID" value="NM_001380124.2"/>
</dbReference>
<dbReference type="Bgee" id="WBGene00022067">
    <property type="expression patterns" value="Expressed in adult organism and 3 other cell types or tissues"/>
</dbReference>
<feature type="region of interest" description="Disordered" evidence="1">
    <location>
        <begin position="173"/>
        <end position="194"/>
    </location>
</feature>
<name>U4PRN1_CAEEL</name>
<dbReference type="ExpressionAtlas" id="U4PRN1">
    <property type="expression patterns" value="baseline"/>
</dbReference>
<feature type="region of interest" description="Disordered" evidence="1">
    <location>
        <begin position="1"/>
        <end position="61"/>
    </location>
</feature>
<evidence type="ECO:0000313" key="3">
    <source>
        <dbReference type="Proteomes" id="UP000001940"/>
    </source>
</evidence>
<proteinExistence type="predicted"/>
<dbReference type="GeneID" id="177086"/>
<dbReference type="AlphaFoldDB" id="U4PRN1"/>
<dbReference type="GO" id="GO:0040027">
    <property type="term" value="P:negative regulation of vulval development"/>
    <property type="evidence" value="ECO:0007669"/>
    <property type="project" value="InterPro"/>
</dbReference>
<evidence type="ECO:0000313" key="2">
    <source>
        <dbReference type="EMBL" id="CDH93236.1"/>
    </source>
</evidence>
<dbReference type="SUPFAM" id="SSF53098">
    <property type="entry name" value="Ribonuclease H-like"/>
    <property type="match status" value="1"/>
</dbReference>
<accession>U4PRN1</accession>
<protein>
    <submittedName>
        <fullName evidence="2">Inappropriate Vulval cell Proliferation Homolog</fullName>
    </submittedName>
</protein>
<dbReference type="HOGENOM" id="CLU_020701_0_0_1"/>
<dbReference type="WormBase" id="Y67D8C.3c">
    <property type="protein sequence ID" value="CE48927"/>
    <property type="gene ID" value="WBGene00022067"/>
    <property type="gene designation" value="ivph-3"/>
</dbReference>
<dbReference type="FunCoup" id="U4PRN1">
    <property type="interactions" value="913"/>
</dbReference>
<dbReference type="GO" id="GO:0005102">
    <property type="term" value="F:signaling receptor binding"/>
    <property type="evidence" value="ECO:0000318"/>
    <property type="project" value="GO_Central"/>
</dbReference>
<reference evidence="2 3" key="1">
    <citation type="journal article" date="1998" name="Science">
        <title>Genome sequence of the nematode C. elegans: a platform for investigating biology.</title>
        <authorList>
            <consortium name="The C. elegans sequencing consortium"/>
            <person name="Sulson J.E."/>
            <person name="Waterston R."/>
        </authorList>
    </citation>
    <scope>NUCLEOTIDE SEQUENCE [LARGE SCALE GENOMIC DNA]</scope>
    <source>
        <strain evidence="2 3">Bristol N2</strain>
    </source>
</reference>
<evidence type="ECO:0000313" key="4">
    <source>
        <dbReference type="WormBase" id="Y67D8C.3c"/>
    </source>
</evidence>
<dbReference type="InterPro" id="IPR012337">
    <property type="entry name" value="RNaseH-like_sf"/>
</dbReference>
<dbReference type="PANTHER" id="PTHR22716:SF5">
    <property type="entry name" value="INAPPROPRIATE VULVAL CELL PROLIFERATION HOMOLOG"/>
    <property type="match status" value="1"/>
</dbReference>
<feature type="region of interest" description="Disordered" evidence="1">
    <location>
        <begin position="129"/>
        <end position="159"/>
    </location>
</feature>
<gene>
    <name evidence="2 4" type="primary">ivph-3</name>
    <name evidence="2" type="ORF">CELE_Y67D8C.3</name>
    <name evidence="4" type="ORF">Y67D8C.3</name>
</gene>
<dbReference type="eggNOG" id="KOG1121">
    <property type="taxonomic scope" value="Eukaryota"/>
</dbReference>
<dbReference type="CTD" id="177086"/>
<dbReference type="InterPro" id="IPR040129">
    <property type="entry name" value="Lin-15B-like"/>
</dbReference>
<evidence type="ECO:0000256" key="1">
    <source>
        <dbReference type="SAM" id="MobiDB-lite"/>
    </source>
</evidence>